<dbReference type="AlphaFoldDB" id="A0A9Q1HMD0"/>
<keyword evidence="1" id="KW-0472">Membrane</keyword>
<gene>
    <name evidence="2" type="ORF">HOLleu_04554</name>
</gene>
<accession>A0A9Q1HMD0</accession>
<evidence type="ECO:0000313" key="2">
    <source>
        <dbReference type="EMBL" id="KAJ8051106.1"/>
    </source>
</evidence>
<keyword evidence="3" id="KW-1185">Reference proteome</keyword>
<comment type="caution">
    <text evidence="2">The sequence shown here is derived from an EMBL/GenBank/DDBJ whole genome shotgun (WGS) entry which is preliminary data.</text>
</comment>
<feature type="transmembrane region" description="Helical" evidence="1">
    <location>
        <begin position="27"/>
        <end position="47"/>
    </location>
</feature>
<proteinExistence type="predicted"/>
<sequence length="56" mass="6394">MRGRGEYRCRKVIYDLPDRRSKRGKGLISAFQNAIFVVSVLTITMYINNGCARNAL</sequence>
<evidence type="ECO:0000313" key="3">
    <source>
        <dbReference type="Proteomes" id="UP001152320"/>
    </source>
</evidence>
<dbReference type="EMBL" id="JAIZAY010000001">
    <property type="protein sequence ID" value="KAJ8051106.1"/>
    <property type="molecule type" value="Genomic_DNA"/>
</dbReference>
<evidence type="ECO:0000256" key="1">
    <source>
        <dbReference type="SAM" id="Phobius"/>
    </source>
</evidence>
<protein>
    <submittedName>
        <fullName evidence="2">Uncharacterized protein</fullName>
    </submittedName>
</protein>
<reference evidence="2" key="1">
    <citation type="submission" date="2021-10" db="EMBL/GenBank/DDBJ databases">
        <title>Tropical sea cucumber genome reveals ecological adaptation and Cuvierian tubules defense mechanism.</title>
        <authorList>
            <person name="Chen T."/>
        </authorList>
    </citation>
    <scope>NUCLEOTIDE SEQUENCE</scope>
    <source>
        <strain evidence="2">Nanhai2018</strain>
        <tissue evidence="2">Muscle</tissue>
    </source>
</reference>
<keyword evidence="1" id="KW-1133">Transmembrane helix</keyword>
<name>A0A9Q1HMD0_HOLLE</name>
<organism evidence="2 3">
    <name type="scientific">Holothuria leucospilota</name>
    <name type="common">Black long sea cucumber</name>
    <name type="synonym">Mertensiothuria leucospilota</name>
    <dbReference type="NCBI Taxonomy" id="206669"/>
    <lineage>
        <taxon>Eukaryota</taxon>
        <taxon>Metazoa</taxon>
        <taxon>Echinodermata</taxon>
        <taxon>Eleutherozoa</taxon>
        <taxon>Echinozoa</taxon>
        <taxon>Holothuroidea</taxon>
        <taxon>Aspidochirotacea</taxon>
        <taxon>Aspidochirotida</taxon>
        <taxon>Holothuriidae</taxon>
        <taxon>Holothuria</taxon>
    </lineage>
</organism>
<dbReference type="Proteomes" id="UP001152320">
    <property type="component" value="Chromosome 1"/>
</dbReference>
<keyword evidence="1" id="KW-0812">Transmembrane</keyword>